<keyword evidence="2" id="KW-0508">mRNA splicing</keyword>
<evidence type="ECO:0000256" key="4">
    <source>
        <dbReference type="PROSITE-ProRule" id="PRU00221"/>
    </source>
</evidence>
<dbReference type="Gene3D" id="2.130.10.10">
    <property type="entry name" value="YVTN repeat-like/Quinoprotein amine dehydrogenase"/>
    <property type="match status" value="1"/>
</dbReference>
<comment type="similarity">
    <text evidence="3">Belongs to the WD repeat SMU1 family.</text>
</comment>
<dbReference type="SUPFAM" id="SSF50978">
    <property type="entry name" value="WD40 repeat-like"/>
    <property type="match status" value="1"/>
</dbReference>
<dbReference type="Proteomes" id="UP001054902">
    <property type="component" value="Unassembled WGS sequence"/>
</dbReference>
<evidence type="ECO:0000313" key="5">
    <source>
        <dbReference type="EMBL" id="GFH61632.1"/>
    </source>
</evidence>
<proteinExistence type="inferred from homology"/>
<evidence type="ECO:0000313" key="6">
    <source>
        <dbReference type="Proteomes" id="UP001054902"/>
    </source>
</evidence>
<keyword evidence="1" id="KW-0507">mRNA processing</keyword>
<evidence type="ECO:0000256" key="3">
    <source>
        <dbReference type="ARBA" id="ARBA00025801"/>
    </source>
</evidence>
<dbReference type="Pfam" id="PF00400">
    <property type="entry name" value="WD40"/>
    <property type="match status" value="2"/>
</dbReference>
<reference evidence="5 6" key="1">
    <citation type="journal article" date="2021" name="Sci. Rep.">
        <title>The genome of the diatom Chaetoceros tenuissimus carries an ancient integrated fragment of an extant virus.</title>
        <authorList>
            <person name="Hongo Y."/>
            <person name="Kimura K."/>
            <person name="Takaki Y."/>
            <person name="Yoshida Y."/>
            <person name="Baba S."/>
            <person name="Kobayashi G."/>
            <person name="Nagasaki K."/>
            <person name="Hano T."/>
            <person name="Tomaru Y."/>
        </authorList>
    </citation>
    <scope>NUCLEOTIDE SEQUENCE [LARGE SCALE GENOMIC DNA]</scope>
    <source>
        <strain evidence="5 6">NIES-3715</strain>
    </source>
</reference>
<evidence type="ECO:0008006" key="7">
    <source>
        <dbReference type="Google" id="ProtNLM"/>
    </source>
</evidence>
<evidence type="ECO:0000256" key="2">
    <source>
        <dbReference type="ARBA" id="ARBA00023187"/>
    </source>
</evidence>
<accession>A0AAD3DBU4</accession>
<dbReference type="InterPro" id="IPR001680">
    <property type="entry name" value="WD40_rpt"/>
</dbReference>
<dbReference type="InterPro" id="IPR006594">
    <property type="entry name" value="LisH"/>
</dbReference>
<dbReference type="AlphaFoldDB" id="A0AAD3DBU4"/>
<organism evidence="5 6">
    <name type="scientific">Chaetoceros tenuissimus</name>
    <dbReference type="NCBI Taxonomy" id="426638"/>
    <lineage>
        <taxon>Eukaryota</taxon>
        <taxon>Sar</taxon>
        <taxon>Stramenopiles</taxon>
        <taxon>Ochrophyta</taxon>
        <taxon>Bacillariophyta</taxon>
        <taxon>Coscinodiscophyceae</taxon>
        <taxon>Chaetocerotophycidae</taxon>
        <taxon>Chaetocerotales</taxon>
        <taxon>Chaetocerotaceae</taxon>
        <taxon>Chaetoceros</taxon>
    </lineage>
</organism>
<keyword evidence="6" id="KW-1185">Reference proteome</keyword>
<dbReference type="PANTHER" id="PTHR22848">
    <property type="entry name" value="WD40 REPEAT PROTEIN"/>
    <property type="match status" value="1"/>
</dbReference>
<dbReference type="PROSITE" id="PS50896">
    <property type="entry name" value="LISH"/>
    <property type="match status" value="1"/>
</dbReference>
<dbReference type="InterPro" id="IPR015943">
    <property type="entry name" value="WD40/YVTN_repeat-like_dom_sf"/>
</dbReference>
<comment type="caution">
    <text evidence="5">The sequence shown here is derived from an EMBL/GenBank/DDBJ whole genome shotgun (WGS) entry which is preliminary data.</text>
</comment>
<gene>
    <name evidence="5" type="ORF">CTEN210_18108</name>
</gene>
<dbReference type="InterPro" id="IPR036322">
    <property type="entry name" value="WD40_repeat_dom_sf"/>
</dbReference>
<protein>
    <recommendedName>
        <fullName evidence="7">WD40 repeat-containing protein SMU1</fullName>
    </recommendedName>
</protein>
<evidence type="ECO:0000256" key="1">
    <source>
        <dbReference type="ARBA" id="ARBA00022664"/>
    </source>
</evidence>
<name>A0AAD3DBU4_9STRA</name>
<dbReference type="SMART" id="SM00320">
    <property type="entry name" value="WD40"/>
    <property type="match status" value="4"/>
</dbReference>
<dbReference type="PROSITE" id="PS50082">
    <property type="entry name" value="WD_REPEATS_2"/>
    <property type="match status" value="1"/>
</dbReference>
<dbReference type="InterPro" id="IPR045184">
    <property type="entry name" value="SMU1"/>
</dbReference>
<sequence>MSASASSKWSLEIPSSEILNLIQHFLIENGLKESSAVLQKETLTGCRGLFTHAHTLLLKSCKEGNWGTVLETLSIVTLNHTKHHQVFSQILAEVHEMAILELAQEQEMELAFMTLKMCREILQEAHSTDENEQESLYDSLERKLHALNALRGVQATAQQFANNNGTKPVLPPNYYGKYTKQEKRLYIAKKLGNVIPIIPSSRLEALLQQAIKWQVHTGELPQVKHQYDDEEEDVEPKTKKQKKKQFDLVLGTVTVDTATEQVIASKNKTLLEAIPLDPYSLVKFGKKTQVTSCLFYTDANVNQTSLVTGTSDGFIEVWDANSKYTKLRMDLAYQQKDEIMCHDVNDDQENAAPPSILAMAVNHESTLLATGDQFGNIYIWNLNTGTCLVEFEKVHSGAINCLDFYRDGTRILSASQDCSIKEFGLRTKRLLKDFRGHTSFVNSCHYILPSSKSKQDSVQVISASADSTVRIWCGKTAELTLTLNPMAATNGPSAIVNAASIEFRDDGDQTGRNIHTLLPLHTPANTMIVVPRGPIAYLVTMSGLILRKFENESVLTNDSSNEKESAGMKESAARGEFVCATVSSSNKWLYLITDQGVCIIYDVATGKVEQTISDFGVESTGGKSGIELNGIVHHPLKGIISAYSSSKVLKKGLLTIWK</sequence>
<feature type="repeat" description="WD" evidence="4">
    <location>
        <begin position="306"/>
        <end position="328"/>
    </location>
</feature>
<keyword evidence="4" id="KW-0853">WD repeat</keyword>
<dbReference type="EMBL" id="BLLK01000074">
    <property type="protein sequence ID" value="GFH61632.1"/>
    <property type="molecule type" value="Genomic_DNA"/>
</dbReference>
<dbReference type="GO" id="GO:0000398">
    <property type="term" value="P:mRNA splicing, via spliceosome"/>
    <property type="evidence" value="ECO:0007669"/>
    <property type="project" value="InterPro"/>
</dbReference>